<feature type="compositionally biased region" description="Acidic residues" evidence="1">
    <location>
        <begin position="487"/>
        <end position="505"/>
    </location>
</feature>
<dbReference type="AlphaFoldDB" id="A0AAX3LLU1"/>
<dbReference type="EMBL" id="CP116423">
    <property type="protein sequence ID" value="WCE69594.1"/>
    <property type="molecule type" value="Genomic_DNA"/>
</dbReference>
<evidence type="ECO:0000313" key="3">
    <source>
        <dbReference type="Proteomes" id="UP001210770"/>
    </source>
</evidence>
<organism evidence="2 3">
    <name type="scientific">Sulfitobacter faviae</name>
    <dbReference type="NCBI Taxonomy" id="1775881"/>
    <lineage>
        <taxon>Bacteria</taxon>
        <taxon>Pseudomonadati</taxon>
        <taxon>Pseudomonadota</taxon>
        <taxon>Alphaproteobacteria</taxon>
        <taxon>Rhodobacterales</taxon>
        <taxon>Roseobacteraceae</taxon>
        <taxon>Sulfitobacter</taxon>
    </lineage>
</organism>
<accession>A0AAX3LLU1</accession>
<sequence>MGYRFSKGWNSKDNSWSTGGEAGSGCDASGTKSYHNGGVEGSSFARWYDKHLAEKFDGNDDGKGFGSGGTKGSGSGGTKGSGSGGTKGSGSGGTKGSGSGGTKGSGSGGTKGSGSGGTKGSGSGGTKGSGSGGTKGSGSGGTKGSGSGGTKGSGSGGTKGSGSGGTKGSGSGGTKGSGSGGTKGSGSGGTKGSGSGGTKGSGSGGTKGSGSGGTKGSGSGGTKGSGSGGTKGSGSGGTKGSGSGGTKGSGSGGTKGSGSGGTKGSGSGGTKGSGSGGTKGSGSCGTKGSGSGGTQGGHTGGDDKSVLNFLMGESGEITIAVTETPEGQLHFNLSPTDPEAESHADINGLFFNVTDGSAIEELNFFPAVNAEGYHLTDVKAADDGVDGFDDGPQAGGSFDVGLQFGTTADSSDGEVPSTNFTLWTYPGSLSFEDIDLSGMRVVVDSDESGGEVLEVSGMVDPDMEDSDADTSDPASALMDALTLTSVPEEEDEGGDTCEDDAFDMA</sequence>
<feature type="compositionally biased region" description="Acidic residues" evidence="1">
    <location>
        <begin position="461"/>
        <end position="470"/>
    </location>
</feature>
<dbReference type="RefSeq" id="WP_271687946.1">
    <property type="nucleotide sequence ID" value="NZ_CP116423.1"/>
</dbReference>
<feature type="compositionally biased region" description="Gly residues" evidence="1">
    <location>
        <begin position="64"/>
        <end position="299"/>
    </location>
</feature>
<proteinExistence type="predicted"/>
<protein>
    <recommendedName>
        <fullName evidence="4">Ice nucleation protein</fullName>
    </recommendedName>
</protein>
<evidence type="ECO:0000313" key="2">
    <source>
        <dbReference type="EMBL" id="WCE69594.1"/>
    </source>
</evidence>
<gene>
    <name evidence="2" type="ORF">PL336_12380</name>
</gene>
<reference evidence="2" key="1">
    <citation type="submission" date="2023-01" db="EMBL/GenBank/DDBJ databases">
        <title>Comparative genomic analysis of cold water coral derived Sulfitobacter faviae: insights into their metabolism and habitat adaptation.</title>
        <authorList>
            <person name="Guo Y."/>
            <person name="Lin S."/>
            <person name="Huang Z."/>
            <person name="Tang K."/>
            <person name="Wang X."/>
        </authorList>
    </citation>
    <scope>NUCLEOTIDE SEQUENCE</scope>
    <source>
        <strain evidence="2">SCSIO W_1865</strain>
    </source>
</reference>
<dbReference type="Proteomes" id="UP001210770">
    <property type="component" value="Chromosome"/>
</dbReference>
<feature type="region of interest" description="Disordered" evidence="1">
    <location>
        <begin position="56"/>
        <end position="305"/>
    </location>
</feature>
<feature type="region of interest" description="Disordered" evidence="1">
    <location>
        <begin position="1"/>
        <end position="31"/>
    </location>
</feature>
<evidence type="ECO:0000256" key="1">
    <source>
        <dbReference type="SAM" id="MobiDB-lite"/>
    </source>
</evidence>
<evidence type="ECO:0008006" key="4">
    <source>
        <dbReference type="Google" id="ProtNLM"/>
    </source>
</evidence>
<feature type="compositionally biased region" description="Polar residues" evidence="1">
    <location>
        <begin position="8"/>
        <end position="18"/>
    </location>
</feature>
<name>A0AAX3LLU1_9RHOB</name>
<feature type="region of interest" description="Disordered" evidence="1">
    <location>
        <begin position="458"/>
        <end position="505"/>
    </location>
</feature>